<evidence type="ECO:0000256" key="1">
    <source>
        <dbReference type="SAM" id="MobiDB-lite"/>
    </source>
</evidence>
<gene>
    <name evidence="2" type="ORF">AMORRO_LOCUS18219</name>
</gene>
<dbReference type="AlphaFoldDB" id="A0A9N9JU05"/>
<keyword evidence="3" id="KW-1185">Reference proteome</keyword>
<feature type="compositionally biased region" description="Polar residues" evidence="1">
    <location>
        <begin position="76"/>
        <end position="85"/>
    </location>
</feature>
<proteinExistence type="predicted"/>
<organism evidence="2 3">
    <name type="scientific">Acaulospora morrowiae</name>
    <dbReference type="NCBI Taxonomy" id="94023"/>
    <lineage>
        <taxon>Eukaryota</taxon>
        <taxon>Fungi</taxon>
        <taxon>Fungi incertae sedis</taxon>
        <taxon>Mucoromycota</taxon>
        <taxon>Glomeromycotina</taxon>
        <taxon>Glomeromycetes</taxon>
        <taxon>Diversisporales</taxon>
        <taxon>Acaulosporaceae</taxon>
        <taxon>Acaulospora</taxon>
    </lineage>
</organism>
<evidence type="ECO:0000313" key="2">
    <source>
        <dbReference type="EMBL" id="CAG8791835.1"/>
    </source>
</evidence>
<dbReference type="Proteomes" id="UP000789342">
    <property type="component" value="Unassembled WGS sequence"/>
</dbReference>
<name>A0A9N9JU05_9GLOM</name>
<feature type="compositionally biased region" description="Basic and acidic residues" evidence="1">
    <location>
        <begin position="120"/>
        <end position="129"/>
    </location>
</feature>
<feature type="non-terminal residue" evidence="2">
    <location>
        <position position="129"/>
    </location>
</feature>
<feature type="region of interest" description="Disordered" evidence="1">
    <location>
        <begin position="70"/>
        <end position="129"/>
    </location>
</feature>
<feature type="non-terminal residue" evidence="2">
    <location>
        <position position="1"/>
    </location>
</feature>
<comment type="caution">
    <text evidence="2">The sequence shown here is derived from an EMBL/GenBank/DDBJ whole genome shotgun (WGS) entry which is preliminary data.</text>
</comment>
<feature type="compositionally biased region" description="Polar residues" evidence="1">
    <location>
        <begin position="102"/>
        <end position="119"/>
    </location>
</feature>
<sequence length="129" mass="14777">DEGWKWDYRLNLYHESNSTVNSFKYPIQIILSPNIRNSSLFFLDVELNFTNLSRLIFDVVGPFTILPIPDVPPIQPANNNTNQSGADIFASWNKENGDDENQTTSEKQLELNKQNSRNGNGKDKKSDSW</sequence>
<dbReference type="OrthoDB" id="2384769at2759"/>
<protein>
    <submittedName>
        <fullName evidence="2">6726_t:CDS:1</fullName>
    </submittedName>
</protein>
<dbReference type="EMBL" id="CAJVPV010062352">
    <property type="protein sequence ID" value="CAG8791835.1"/>
    <property type="molecule type" value="Genomic_DNA"/>
</dbReference>
<evidence type="ECO:0000313" key="3">
    <source>
        <dbReference type="Proteomes" id="UP000789342"/>
    </source>
</evidence>
<reference evidence="2" key="1">
    <citation type="submission" date="2021-06" db="EMBL/GenBank/DDBJ databases">
        <authorList>
            <person name="Kallberg Y."/>
            <person name="Tangrot J."/>
            <person name="Rosling A."/>
        </authorList>
    </citation>
    <scope>NUCLEOTIDE SEQUENCE</scope>
    <source>
        <strain evidence="2">CL551</strain>
    </source>
</reference>
<accession>A0A9N9JU05</accession>